<evidence type="ECO:0000313" key="10">
    <source>
        <dbReference type="Proteomes" id="UP000519004"/>
    </source>
</evidence>
<dbReference type="RefSeq" id="WP_183947310.1">
    <property type="nucleotide sequence ID" value="NZ_JACHHX010000003.1"/>
</dbReference>
<dbReference type="EMBL" id="JACHHX010000003">
    <property type="protein sequence ID" value="MBB5014732.1"/>
    <property type="molecule type" value="Genomic_DNA"/>
</dbReference>
<evidence type="ECO:0000256" key="6">
    <source>
        <dbReference type="ARBA" id="ARBA00020337"/>
    </source>
</evidence>
<dbReference type="EC" id="3.1.1.31" evidence="5 7"/>
<reference evidence="9 10" key="1">
    <citation type="submission" date="2020-08" db="EMBL/GenBank/DDBJ databases">
        <title>Genomic Encyclopedia of Type Strains, Phase IV (KMG-IV): sequencing the most valuable type-strain genomes for metagenomic binning, comparative biology and taxonomic classification.</title>
        <authorList>
            <person name="Goeker M."/>
        </authorList>
    </citation>
    <scope>NUCLEOTIDE SEQUENCE [LARGE SCALE GENOMIC DNA]</scope>
    <source>
        <strain evidence="9 10">DSM 25897</strain>
    </source>
</reference>
<dbReference type="InterPro" id="IPR005900">
    <property type="entry name" value="6-phosphogluconolactonase_DevB"/>
</dbReference>
<dbReference type="GO" id="GO:0005975">
    <property type="term" value="P:carbohydrate metabolic process"/>
    <property type="evidence" value="ECO:0007669"/>
    <property type="project" value="UniProtKB-UniRule"/>
</dbReference>
<feature type="domain" description="Glucosamine/galactosamine-6-phosphate isomerase" evidence="8">
    <location>
        <begin position="12"/>
        <end position="222"/>
    </location>
</feature>
<name>A0A7W7V7T3_9GAMM</name>
<dbReference type="UniPathway" id="UPA00115">
    <property type="reaction ID" value="UER00409"/>
</dbReference>
<dbReference type="PANTHER" id="PTHR11054:SF0">
    <property type="entry name" value="6-PHOSPHOGLUCONOLACTONASE"/>
    <property type="match status" value="1"/>
</dbReference>
<organism evidence="9 10">
    <name type="scientific">Rehaibacterium terrae</name>
    <dbReference type="NCBI Taxonomy" id="1341696"/>
    <lineage>
        <taxon>Bacteria</taxon>
        <taxon>Pseudomonadati</taxon>
        <taxon>Pseudomonadota</taxon>
        <taxon>Gammaproteobacteria</taxon>
        <taxon>Lysobacterales</taxon>
        <taxon>Lysobacteraceae</taxon>
        <taxon>Rehaibacterium</taxon>
    </lineage>
</organism>
<evidence type="ECO:0000256" key="2">
    <source>
        <dbReference type="ARBA" id="ARBA00002681"/>
    </source>
</evidence>
<evidence type="ECO:0000313" key="9">
    <source>
        <dbReference type="EMBL" id="MBB5014732.1"/>
    </source>
</evidence>
<dbReference type="CDD" id="cd01400">
    <property type="entry name" value="6PGL"/>
    <property type="match status" value="1"/>
</dbReference>
<comment type="function">
    <text evidence="2 7">Hydrolysis of 6-phosphogluconolactone to 6-phosphogluconate.</text>
</comment>
<comment type="pathway">
    <text evidence="3 7">Carbohydrate degradation; pentose phosphate pathway; D-ribulose 5-phosphate from D-glucose 6-phosphate (oxidative stage): step 2/3.</text>
</comment>
<evidence type="ECO:0000256" key="4">
    <source>
        <dbReference type="ARBA" id="ARBA00010662"/>
    </source>
</evidence>
<dbReference type="PANTHER" id="PTHR11054">
    <property type="entry name" value="6-PHOSPHOGLUCONOLACTONASE"/>
    <property type="match status" value="1"/>
</dbReference>
<comment type="similarity">
    <text evidence="4 7">Belongs to the glucosamine/galactosamine-6-phosphate isomerase family. 6-phosphogluconolactonase subfamily.</text>
</comment>
<dbReference type="InterPro" id="IPR037171">
    <property type="entry name" value="NagB/RpiA_transferase-like"/>
</dbReference>
<evidence type="ECO:0000259" key="8">
    <source>
        <dbReference type="Pfam" id="PF01182"/>
    </source>
</evidence>
<keyword evidence="7 9" id="KW-0378">Hydrolase</keyword>
<dbReference type="Gene3D" id="3.40.50.1360">
    <property type="match status" value="1"/>
</dbReference>
<comment type="caution">
    <text evidence="9">The sequence shown here is derived from an EMBL/GenBank/DDBJ whole genome shotgun (WGS) entry which is preliminary data.</text>
</comment>
<dbReference type="SUPFAM" id="SSF100950">
    <property type="entry name" value="NagB/RpiA/CoA transferase-like"/>
    <property type="match status" value="1"/>
</dbReference>
<evidence type="ECO:0000256" key="5">
    <source>
        <dbReference type="ARBA" id="ARBA00013198"/>
    </source>
</evidence>
<keyword evidence="10" id="KW-1185">Reference proteome</keyword>
<dbReference type="InterPro" id="IPR039104">
    <property type="entry name" value="6PGL"/>
</dbReference>
<dbReference type="GO" id="GO:0017057">
    <property type="term" value="F:6-phosphogluconolactonase activity"/>
    <property type="evidence" value="ECO:0007669"/>
    <property type="project" value="UniProtKB-UniRule"/>
</dbReference>
<dbReference type="GO" id="GO:0006098">
    <property type="term" value="P:pentose-phosphate shunt"/>
    <property type="evidence" value="ECO:0007669"/>
    <property type="project" value="UniProtKB-UniPathway"/>
</dbReference>
<comment type="catalytic activity">
    <reaction evidence="1 7">
        <text>6-phospho-D-glucono-1,5-lactone + H2O = 6-phospho-D-gluconate + H(+)</text>
        <dbReference type="Rhea" id="RHEA:12556"/>
        <dbReference type="ChEBI" id="CHEBI:15377"/>
        <dbReference type="ChEBI" id="CHEBI:15378"/>
        <dbReference type="ChEBI" id="CHEBI:57955"/>
        <dbReference type="ChEBI" id="CHEBI:58759"/>
        <dbReference type="EC" id="3.1.1.31"/>
    </reaction>
</comment>
<evidence type="ECO:0000256" key="1">
    <source>
        <dbReference type="ARBA" id="ARBA00000832"/>
    </source>
</evidence>
<protein>
    <recommendedName>
        <fullName evidence="6 7">6-phosphogluconolactonase</fullName>
        <shortName evidence="7">6PGL</shortName>
        <ecNumber evidence="5 7">3.1.1.31</ecNumber>
    </recommendedName>
</protein>
<accession>A0A7W7V7T3</accession>
<evidence type="ECO:0000256" key="7">
    <source>
        <dbReference type="RuleBase" id="RU365095"/>
    </source>
</evidence>
<dbReference type="Proteomes" id="UP000519004">
    <property type="component" value="Unassembled WGS sequence"/>
</dbReference>
<dbReference type="AlphaFoldDB" id="A0A7W7V7T3"/>
<dbReference type="NCBIfam" id="TIGR01198">
    <property type="entry name" value="pgl"/>
    <property type="match status" value="1"/>
</dbReference>
<gene>
    <name evidence="7" type="primary">pgl</name>
    <name evidence="9" type="ORF">HNQ58_000608</name>
</gene>
<proteinExistence type="inferred from homology"/>
<evidence type="ECO:0000256" key="3">
    <source>
        <dbReference type="ARBA" id="ARBA00004961"/>
    </source>
</evidence>
<dbReference type="InterPro" id="IPR006148">
    <property type="entry name" value="Glc/Gal-6P_isomerase"/>
</dbReference>
<sequence length="234" mass="25121">MSWTEALHDHGDALVETLAARLAGICRDAIAARGHALLALAGGRTPLPIYRRLAKENLDWHAVTVVPTDERWVAHDHSASNRRELAAAFADATGIRLGALVPAQPGDVPDTAQARLTLADCRGDFDAVLLGMGNDGHFASLFPGATNLGEALAFDNADDVCVIHPDPLPPEAPFARVSLTAARLLRSRTSWLAITGERKLSALRDAQTTRDPQRLPIAALLHAPQAHLHIHWSP</sequence>
<dbReference type="Pfam" id="PF01182">
    <property type="entry name" value="Glucosamine_iso"/>
    <property type="match status" value="1"/>
</dbReference>